<keyword evidence="3" id="KW-1185">Reference proteome</keyword>
<evidence type="ECO:0000313" key="2">
    <source>
        <dbReference type="EMBL" id="OXU31941.1"/>
    </source>
</evidence>
<dbReference type="OrthoDB" id="5951731at2759"/>
<feature type="region of interest" description="Disordered" evidence="1">
    <location>
        <begin position="100"/>
        <end position="139"/>
    </location>
</feature>
<evidence type="ECO:0000256" key="1">
    <source>
        <dbReference type="SAM" id="MobiDB-lite"/>
    </source>
</evidence>
<organism evidence="2 3">
    <name type="scientific">Trichomalopsis sarcophagae</name>
    <dbReference type="NCBI Taxonomy" id="543379"/>
    <lineage>
        <taxon>Eukaryota</taxon>
        <taxon>Metazoa</taxon>
        <taxon>Ecdysozoa</taxon>
        <taxon>Arthropoda</taxon>
        <taxon>Hexapoda</taxon>
        <taxon>Insecta</taxon>
        <taxon>Pterygota</taxon>
        <taxon>Neoptera</taxon>
        <taxon>Endopterygota</taxon>
        <taxon>Hymenoptera</taxon>
        <taxon>Apocrita</taxon>
        <taxon>Proctotrupomorpha</taxon>
        <taxon>Chalcidoidea</taxon>
        <taxon>Pteromalidae</taxon>
        <taxon>Pteromalinae</taxon>
        <taxon>Trichomalopsis</taxon>
    </lineage>
</organism>
<proteinExistence type="predicted"/>
<evidence type="ECO:0000313" key="3">
    <source>
        <dbReference type="Proteomes" id="UP000215335"/>
    </source>
</evidence>
<feature type="region of interest" description="Disordered" evidence="1">
    <location>
        <begin position="51"/>
        <end position="83"/>
    </location>
</feature>
<protein>
    <submittedName>
        <fullName evidence="2">Uncharacterized protein</fullName>
    </submittedName>
</protein>
<name>A0A232FMH4_9HYME</name>
<gene>
    <name evidence="2" type="ORF">TSAR_010219</name>
</gene>
<reference evidence="2 3" key="1">
    <citation type="journal article" date="2017" name="Curr. Biol.">
        <title>The Evolution of Venom by Co-option of Single-Copy Genes.</title>
        <authorList>
            <person name="Martinson E.O."/>
            <person name="Mrinalini"/>
            <person name="Kelkar Y.D."/>
            <person name="Chang C.H."/>
            <person name="Werren J.H."/>
        </authorList>
    </citation>
    <scope>NUCLEOTIDE SEQUENCE [LARGE SCALE GENOMIC DNA]</scope>
    <source>
        <strain evidence="2 3">Alberta</strain>
        <tissue evidence="2">Whole body</tissue>
    </source>
</reference>
<dbReference type="STRING" id="543379.A0A232FMH4"/>
<dbReference type="AlphaFoldDB" id="A0A232FMH4"/>
<feature type="compositionally biased region" description="Basic and acidic residues" evidence="1">
    <location>
        <begin position="113"/>
        <end position="128"/>
    </location>
</feature>
<dbReference type="Proteomes" id="UP000215335">
    <property type="component" value="Unassembled WGS sequence"/>
</dbReference>
<accession>A0A232FMH4</accession>
<sequence>MSDVERTLNSLNGYHDDILEALRNAHRGLSSTPTRTENLLDDETIRKSLVEHGYTSDTYRKDSDSQDNMGQQEDDDEDDIPPTCGTIRIRTLEDIIRQLEHHSTRRMSPVDSEDIRVSENETERHYRMDSSVCSESSQG</sequence>
<comment type="caution">
    <text evidence="2">The sequence shown here is derived from an EMBL/GenBank/DDBJ whole genome shotgun (WGS) entry which is preliminary data.</text>
</comment>
<dbReference type="EMBL" id="NNAY01000015">
    <property type="protein sequence ID" value="OXU31941.1"/>
    <property type="molecule type" value="Genomic_DNA"/>
</dbReference>